<evidence type="ECO:0000256" key="1">
    <source>
        <dbReference type="SAM" id="SignalP"/>
    </source>
</evidence>
<feature type="signal peptide" evidence="1">
    <location>
        <begin position="1"/>
        <end position="17"/>
    </location>
</feature>
<dbReference type="STRING" id="1835254.CL55_00008290"/>
<proteinExistence type="predicted"/>
<reference evidence="2 3" key="1">
    <citation type="submission" date="2014-03" db="EMBL/GenBank/DDBJ databases">
        <title>Genome of Polynucleobacter strain MWH-MoK4.</title>
        <authorList>
            <person name="Hahn M.W."/>
        </authorList>
    </citation>
    <scope>NUCLEOTIDE SEQUENCE [LARGE SCALE GENOMIC DNA]</scope>
    <source>
        <strain evidence="2 3">MWH-MoK4</strain>
    </source>
</reference>
<feature type="chain" id="PRO_5002417122" evidence="1">
    <location>
        <begin position="18"/>
        <end position="109"/>
    </location>
</feature>
<dbReference type="Proteomes" id="UP000061135">
    <property type="component" value="Chromosome"/>
</dbReference>
<dbReference type="PATRIC" id="fig|576611.7.peg.840"/>
<keyword evidence="3" id="KW-1185">Reference proteome</keyword>
<gene>
    <name evidence="2" type="ORF">CL55_00008290</name>
</gene>
<evidence type="ECO:0000313" key="3">
    <source>
        <dbReference type="Proteomes" id="UP000061135"/>
    </source>
</evidence>
<protein>
    <submittedName>
        <fullName evidence="2">Uncharacterized protein</fullName>
    </submittedName>
</protein>
<dbReference type="AlphaFoldDB" id="A0A0E3ZJM3"/>
<evidence type="ECO:0000313" key="2">
    <source>
        <dbReference type="EMBL" id="AKD25162.1"/>
    </source>
</evidence>
<dbReference type="HOGENOM" id="CLU_2181477_0_0_4"/>
<dbReference type="KEGG" id="pdq:CL55_00008290"/>
<organism evidence="2 3">
    <name type="scientific">Polynucleobacter duraquae</name>
    <dbReference type="NCBI Taxonomy" id="1835254"/>
    <lineage>
        <taxon>Bacteria</taxon>
        <taxon>Pseudomonadati</taxon>
        <taxon>Pseudomonadota</taxon>
        <taxon>Betaproteobacteria</taxon>
        <taxon>Burkholderiales</taxon>
        <taxon>Burkholderiaceae</taxon>
        <taxon>Polynucleobacter</taxon>
    </lineage>
</organism>
<name>A0A0E3ZJM3_9BURK</name>
<keyword evidence="1" id="KW-0732">Signal</keyword>
<sequence>MSRSFLLVLLFSCNAHAGLFDSFKDPATLILNQKQCFIGGNAGEMINGDFIVNGVAVIFKLKKLDKNRVSFERMRNEDSAPFVANVKVMGSQINTFAPNGSVLIYCNLS</sequence>
<accession>A0A0E3ZJM3</accession>
<dbReference type="EMBL" id="CP007501">
    <property type="protein sequence ID" value="AKD25162.1"/>
    <property type="molecule type" value="Genomic_DNA"/>
</dbReference>